<dbReference type="PANTHER" id="PTHR10963:SF55">
    <property type="entry name" value="GLYCOSIDE HYDROLASE FAMILY 16 PROTEIN"/>
    <property type="match status" value="1"/>
</dbReference>
<evidence type="ECO:0000313" key="3">
    <source>
        <dbReference type="EMBL" id="QWG03216.1"/>
    </source>
</evidence>
<dbReference type="KEGG" id="fya:KMW28_06445"/>
<comment type="similarity">
    <text evidence="1">Belongs to the glycosyl hydrolase 16 family.</text>
</comment>
<dbReference type="GO" id="GO:0005975">
    <property type="term" value="P:carbohydrate metabolic process"/>
    <property type="evidence" value="ECO:0007669"/>
    <property type="project" value="InterPro"/>
</dbReference>
<name>A0AAX1N7K3_9BACT</name>
<dbReference type="PROSITE" id="PS51762">
    <property type="entry name" value="GH16_2"/>
    <property type="match status" value="1"/>
</dbReference>
<dbReference type="Pfam" id="PF00722">
    <property type="entry name" value="Glyco_hydro_16"/>
    <property type="match status" value="1"/>
</dbReference>
<dbReference type="AlphaFoldDB" id="A0AAX1N7K3"/>
<dbReference type="GO" id="GO:0004553">
    <property type="term" value="F:hydrolase activity, hydrolyzing O-glycosyl compounds"/>
    <property type="evidence" value="ECO:0007669"/>
    <property type="project" value="InterPro"/>
</dbReference>
<protein>
    <submittedName>
        <fullName evidence="3">Family 16 glycosylhydrolase</fullName>
    </submittedName>
</protein>
<accession>A0AAX1N7K3</accession>
<dbReference type="InterPro" id="IPR000757">
    <property type="entry name" value="Beta-glucanase-like"/>
</dbReference>
<dbReference type="PROSITE" id="PS51257">
    <property type="entry name" value="PROKAR_LIPOPROTEIN"/>
    <property type="match status" value="1"/>
</dbReference>
<dbReference type="InterPro" id="IPR013320">
    <property type="entry name" value="ConA-like_dom_sf"/>
</dbReference>
<proteinExistence type="inferred from homology"/>
<organism evidence="3 4">
    <name type="scientific">Flammeovirga yaeyamensis</name>
    <dbReference type="NCBI Taxonomy" id="367791"/>
    <lineage>
        <taxon>Bacteria</taxon>
        <taxon>Pseudomonadati</taxon>
        <taxon>Bacteroidota</taxon>
        <taxon>Cytophagia</taxon>
        <taxon>Cytophagales</taxon>
        <taxon>Flammeovirgaceae</taxon>
        <taxon>Flammeovirga</taxon>
    </lineage>
</organism>
<dbReference type="PANTHER" id="PTHR10963">
    <property type="entry name" value="GLYCOSYL HYDROLASE-RELATED"/>
    <property type="match status" value="1"/>
</dbReference>
<feature type="domain" description="GH16" evidence="2">
    <location>
        <begin position="24"/>
        <end position="275"/>
    </location>
</feature>
<dbReference type="Proteomes" id="UP000678679">
    <property type="component" value="Chromosome 1"/>
</dbReference>
<evidence type="ECO:0000259" key="2">
    <source>
        <dbReference type="PROSITE" id="PS51762"/>
    </source>
</evidence>
<dbReference type="InterPro" id="IPR050546">
    <property type="entry name" value="Glycosyl_Hydrlase_16"/>
</dbReference>
<dbReference type="RefSeq" id="WP_169664104.1">
    <property type="nucleotide sequence ID" value="NZ_CP076132.1"/>
</dbReference>
<reference evidence="3 4" key="1">
    <citation type="submission" date="2021-05" db="EMBL/GenBank/DDBJ databases">
        <title>Comparative genomic studies on the polysaccharide-degrading batcterial strains of the Flammeovirga genus.</title>
        <authorList>
            <person name="Zewei F."/>
            <person name="Zheng Z."/>
            <person name="Yu L."/>
            <person name="Ruyue G."/>
            <person name="Yanhong M."/>
            <person name="Yuanyuan C."/>
            <person name="Jingyan G."/>
            <person name="Wenjun H."/>
        </authorList>
    </citation>
    <scope>NUCLEOTIDE SEQUENCE [LARGE SCALE GENOMIC DNA]</scope>
    <source>
        <strain evidence="3 4">NBRC:100898</strain>
    </source>
</reference>
<dbReference type="CDD" id="cd08023">
    <property type="entry name" value="GH16_laminarinase_like"/>
    <property type="match status" value="1"/>
</dbReference>
<gene>
    <name evidence="3" type="ORF">KMW28_06445</name>
</gene>
<evidence type="ECO:0000313" key="4">
    <source>
        <dbReference type="Proteomes" id="UP000678679"/>
    </source>
</evidence>
<evidence type="ECO:0000256" key="1">
    <source>
        <dbReference type="ARBA" id="ARBA00006865"/>
    </source>
</evidence>
<sequence length="277" mass="32175">MKNYLFVFFSFFFFSCQTSNDVVEEEKETLEPAQDFTLVWYDEFDYQGLPDETKWGYEEGLVRNSEEQFFTKSRIENAEVKGGHLHIKAIQEDYKGAKYSSASLHTNGTFDFTYGRVEVRAKVPKGRGVWPAIWTLGSNINEVGWPKCGEIDIMEYVGFMPDTIHGTIHTQSYNHMTETDRGGKYQLVDPWAEFHEYAMEWYPDSIHIYVDDQKYFTQVNDGSGIDSWPFQEASQYLIINLAIGGTWGGMQGVDESIFPQELIVDYVRIYEYINNKN</sequence>
<dbReference type="SUPFAM" id="SSF49899">
    <property type="entry name" value="Concanavalin A-like lectins/glucanases"/>
    <property type="match status" value="1"/>
</dbReference>
<dbReference type="Gene3D" id="2.60.120.200">
    <property type="match status" value="1"/>
</dbReference>
<keyword evidence="4" id="KW-1185">Reference proteome</keyword>
<dbReference type="EMBL" id="CP076132">
    <property type="protein sequence ID" value="QWG03216.1"/>
    <property type="molecule type" value="Genomic_DNA"/>
</dbReference>